<reference evidence="1" key="1">
    <citation type="submission" date="2018-05" db="EMBL/GenBank/DDBJ databases">
        <authorList>
            <person name="Lanie J.A."/>
            <person name="Ng W.-L."/>
            <person name="Kazmierczak K.M."/>
            <person name="Andrzejewski T.M."/>
            <person name="Davidsen T.M."/>
            <person name="Wayne K.J."/>
            <person name="Tettelin H."/>
            <person name="Glass J.I."/>
            <person name="Rusch D."/>
            <person name="Podicherti R."/>
            <person name="Tsui H.-C.T."/>
            <person name="Winkler M.E."/>
        </authorList>
    </citation>
    <scope>NUCLEOTIDE SEQUENCE</scope>
</reference>
<dbReference type="EMBL" id="UINC01009192">
    <property type="protein sequence ID" value="SVA41246.1"/>
    <property type="molecule type" value="Genomic_DNA"/>
</dbReference>
<accession>A0A381VLP6</accession>
<name>A0A381VLP6_9ZZZZ</name>
<sequence length="85" mass="8805">MVWALTGGQGVAGSNPVIPTNLWYSSDVANKQEMFVSVVVGVLMLSACTPGLAQTWEMIGRALCVHGSGSFDRPACNGPDPGPAK</sequence>
<gene>
    <name evidence="1" type="ORF">METZ01_LOCUS94100</name>
</gene>
<protein>
    <submittedName>
        <fullName evidence="1">Uncharacterized protein</fullName>
    </submittedName>
</protein>
<organism evidence="1">
    <name type="scientific">marine metagenome</name>
    <dbReference type="NCBI Taxonomy" id="408172"/>
    <lineage>
        <taxon>unclassified sequences</taxon>
        <taxon>metagenomes</taxon>
        <taxon>ecological metagenomes</taxon>
    </lineage>
</organism>
<evidence type="ECO:0000313" key="1">
    <source>
        <dbReference type="EMBL" id="SVA41246.1"/>
    </source>
</evidence>
<proteinExistence type="predicted"/>
<dbReference type="AlphaFoldDB" id="A0A381VLP6"/>